<dbReference type="InterPro" id="IPR032675">
    <property type="entry name" value="LRR_dom_sf"/>
</dbReference>
<reference evidence="2 4" key="2">
    <citation type="journal article" date="2018" name="Elife">
        <title>Functional genomics of lipid metabolism in the oleaginous yeast Rhodosporidium toruloides.</title>
        <authorList>
            <person name="Coradetti S.T."/>
            <person name="Pinel D."/>
            <person name="Geiselman G."/>
            <person name="Ito M."/>
            <person name="Mondo S."/>
            <person name="Reilly M.C."/>
            <person name="Cheng Y.F."/>
            <person name="Bauer S."/>
            <person name="Grigoriev I."/>
            <person name="Gladden J.M."/>
            <person name="Simmons B.A."/>
            <person name="Brem R."/>
            <person name="Arkin A.P."/>
            <person name="Skerker J.M."/>
        </authorList>
    </citation>
    <scope>NUCLEOTIDE SEQUENCE [LARGE SCALE GENOMIC DNA]</scope>
    <source>
        <strain evidence="2 4">NBRC 0880</strain>
    </source>
</reference>
<gene>
    <name evidence="1" type="primary">FGENESH: predicted gene_14.10</name>
    <name evidence="2" type="ORF">AAT19DRAFT_10766</name>
    <name evidence="1" type="ORF">BN2166_0064600</name>
</gene>
<evidence type="ECO:0000313" key="3">
    <source>
        <dbReference type="Proteomes" id="UP000199069"/>
    </source>
</evidence>
<dbReference type="EMBL" id="LCTV02000014">
    <property type="protein sequence ID" value="PRQ70609.1"/>
    <property type="molecule type" value="Genomic_DNA"/>
</dbReference>
<keyword evidence="3" id="KW-1185">Reference proteome</keyword>
<dbReference type="AlphaFoldDB" id="A0A0K3CLR4"/>
<reference evidence="1 3" key="1">
    <citation type="submission" date="2015-07" db="EMBL/GenBank/DDBJ databases">
        <authorList>
            <person name="Cajimat M.N.B."/>
            <person name="Milazzo M.L."/>
            <person name="Fulhorst C.F."/>
        </authorList>
    </citation>
    <scope>NUCLEOTIDE SEQUENCE [LARGE SCALE GENOMIC DNA]</scope>
    <source>
        <strain evidence="1">Single colony</strain>
    </source>
</reference>
<evidence type="ECO:0000313" key="1">
    <source>
        <dbReference type="EMBL" id="CTR10599.1"/>
    </source>
</evidence>
<accession>A0A0K3CLR4</accession>
<proteinExistence type="predicted"/>
<protein>
    <submittedName>
        <fullName evidence="1 2">Proteophosphoglycan ppg4</fullName>
    </submittedName>
</protein>
<dbReference type="EMBL" id="CWKI01000014">
    <property type="protein sequence ID" value="CTR10599.1"/>
    <property type="molecule type" value="Genomic_DNA"/>
</dbReference>
<evidence type="ECO:0000313" key="2">
    <source>
        <dbReference type="EMBL" id="PRQ70609.1"/>
    </source>
</evidence>
<evidence type="ECO:0000313" key="4">
    <source>
        <dbReference type="Proteomes" id="UP000239560"/>
    </source>
</evidence>
<name>A0A0K3CLR4_RHOTO</name>
<dbReference type="Proteomes" id="UP000199069">
    <property type="component" value="Unassembled WGS sequence"/>
</dbReference>
<dbReference type="SUPFAM" id="SSF52047">
    <property type="entry name" value="RNI-like"/>
    <property type="match status" value="1"/>
</dbReference>
<dbReference type="Proteomes" id="UP000239560">
    <property type="component" value="Unassembled WGS sequence"/>
</dbReference>
<organism evidence="1 3">
    <name type="scientific">Rhodotorula toruloides</name>
    <name type="common">Yeast</name>
    <name type="synonym">Rhodosporidium toruloides</name>
    <dbReference type="NCBI Taxonomy" id="5286"/>
    <lineage>
        <taxon>Eukaryota</taxon>
        <taxon>Fungi</taxon>
        <taxon>Dikarya</taxon>
        <taxon>Basidiomycota</taxon>
        <taxon>Pucciniomycotina</taxon>
        <taxon>Microbotryomycetes</taxon>
        <taxon>Sporidiobolales</taxon>
        <taxon>Sporidiobolaceae</taxon>
        <taxon>Rhodotorula</taxon>
    </lineage>
</organism>
<dbReference type="Gene3D" id="3.80.10.10">
    <property type="entry name" value="Ribonuclease Inhibitor"/>
    <property type="match status" value="1"/>
</dbReference>
<sequence length="372" mass="41945">MAEIAHPTLDTGLDATDCTLSPPDAVSAAHSLITSPRNPPPTLPFELVEDISELCWGDGEEGRMAVVRSCAVSQAFAATVRRLIWREVVIQCENVVKAYKRSPTLPPESRYLSASHWNISSSGRRKLRILARRPDLASLVQDFIVRPPERHRAVSDVHCVISFYRGPFRETVPAFELCPNLVHLDLSAIEILHRSPLLSLPLLQRLTFRKCQAGRTAGLYQLLTFFQQSLRHLDLDDVPAPPNLHGDPLPDLNKFPSLETLQVTLRHCYTEVNEHILPANSLGQNFPRDGIDTSDDGGLAYMLDWLDTLPRPEQITLVFSLPPLAHPAMRKANKRVWRNCFQQLRVCSWWDAKVPKTVEKVDCSAIFDEDEE</sequence>
<dbReference type="OrthoDB" id="2519818at2759"/>